<dbReference type="OrthoDB" id="10262892at2759"/>
<gene>
    <name evidence="4" type="ORF">ASIM_LOCUS16245</name>
</gene>
<comment type="similarity">
    <text evidence="2">Belongs to the COMM domain-containing protein 3 family.</text>
</comment>
<evidence type="ECO:0000256" key="2">
    <source>
        <dbReference type="ARBA" id="ARBA00093469"/>
    </source>
</evidence>
<protein>
    <recommendedName>
        <fullName evidence="1">COMM domain-containing protein 3</fullName>
    </recommendedName>
</protein>
<sequence length="183" mass="21104">MNEHFSKRPSKLIERLKDEAEKLENLDEICQKLCAFVVEGDDGREYDESLCDQQLAETVWSAISEASKFSYDENKLEQSLPRCRLSNAIVNAYKVYKDRLRDQLSTVGWEHARVVDMDWRISNVLETNEGKQSGSIAEIHFDTIATDSCDIEKISFQCDVNQLQDLLWTFKEAQNSLENLSKS</sequence>
<dbReference type="EMBL" id="UYRR01032929">
    <property type="protein sequence ID" value="VDK57232.1"/>
    <property type="molecule type" value="Genomic_DNA"/>
</dbReference>
<dbReference type="AlphaFoldDB" id="A0A0M3K797"/>
<dbReference type="InterPro" id="IPR037355">
    <property type="entry name" value="COMMD3"/>
</dbReference>
<keyword evidence="5" id="KW-1185">Reference proteome</keyword>
<name>A0A0M3K797_ANISI</name>
<dbReference type="PANTHER" id="PTHR31159:SF1">
    <property type="entry name" value="COMM DOMAIN-CONTAINING PROTEIN 3"/>
    <property type="match status" value="1"/>
</dbReference>
<dbReference type="Proteomes" id="UP000267096">
    <property type="component" value="Unassembled WGS sequence"/>
</dbReference>
<feature type="domain" description="COMM" evidence="3">
    <location>
        <begin position="113"/>
        <end position="181"/>
    </location>
</feature>
<evidence type="ECO:0000313" key="4">
    <source>
        <dbReference type="EMBL" id="VDK57232.1"/>
    </source>
</evidence>
<dbReference type="PROSITE" id="PS51269">
    <property type="entry name" value="COMM"/>
    <property type="match status" value="1"/>
</dbReference>
<dbReference type="Pfam" id="PF07258">
    <property type="entry name" value="COMM_domain"/>
    <property type="match status" value="1"/>
</dbReference>
<dbReference type="InterPro" id="IPR017920">
    <property type="entry name" value="COMM"/>
</dbReference>
<reference evidence="6" key="1">
    <citation type="submission" date="2017-02" db="UniProtKB">
        <authorList>
            <consortium name="WormBaseParasite"/>
        </authorList>
    </citation>
    <scope>IDENTIFICATION</scope>
</reference>
<accession>A0A0M3K797</accession>
<dbReference type="GO" id="GO:0006814">
    <property type="term" value="P:sodium ion transport"/>
    <property type="evidence" value="ECO:0007669"/>
    <property type="project" value="InterPro"/>
</dbReference>
<dbReference type="WBParaSite" id="ASIM_0001683801-mRNA-1">
    <property type="protein sequence ID" value="ASIM_0001683801-mRNA-1"/>
    <property type="gene ID" value="ASIM_0001683801"/>
</dbReference>
<proteinExistence type="inferred from homology"/>
<evidence type="ECO:0000313" key="5">
    <source>
        <dbReference type="Proteomes" id="UP000267096"/>
    </source>
</evidence>
<evidence type="ECO:0000256" key="1">
    <source>
        <dbReference type="ARBA" id="ARBA00016548"/>
    </source>
</evidence>
<dbReference type="PANTHER" id="PTHR31159">
    <property type="entry name" value="COMM DOMAIN-CONTAINING PROTEIN 3"/>
    <property type="match status" value="1"/>
</dbReference>
<evidence type="ECO:0000259" key="3">
    <source>
        <dbReference type="PROSITE" id="PS51269"/>
    </source>
</evidence>
<evidence type="ECO:0000313" key="6">
    <source>
        <dbReference type="WBParaSite" id="ASIM_0001683801-mRNA-1"/>
    </source>
</evidence>
<reference evidence="4 5" key="2">
    <citation type="submission" date="2018-11" db="EMBL/GenBank/DDBJ databases">
        <authorList>
            <consortium name="Pathogen Informatics"/>
        </authorList>
    </citation>
    <scope>NUCLEOTIDE SEQUENCE [LARGE SCALE GENOMIC DNA]</scope>
</reference>
<organism evidence="6">
    <name type="scientific">Anisakis simplex</name>
    <name type="common">Herring worm</name>
    <dbReference type="NCBI Taxonomy" id="6269"/>
    <lineage>
        <taxon>Eukaryota</taxon>
        <taxon>Metazoa</taxon>
        <taxon>Ecdysozoa</taxon>
        <taxon>Nematoda</taxon>
        <taxon>Chromadorea</taxon>
        <taxon>Rhabditida</taxon>
        <taxon>Spirurina</taxon>
        <taxon>Ascaridomorpha</taxon>
        <taxon>Ascaridoidea</taxon>
        <taxon>Anisakidae</taxon>
        <taxon>Anisakis</taxon>
        <taxon>Anisakis simplex complex</taxon>
    </lineage>
</organism>